<dbReference type="InterPro" id="IPR001810">
    <property type="entry name" value="F-box_dom"/>
</dbReference>
<reference evidence="3" key="1">
    <citation type="submission" date="2020-11" db="EMBL/GenBank/DDBJ databases">
        <title>Chlorella ohadii genome sequencing and assembly.</title>
        <authorList>
            <person name="Murik O."/>
            <person name="Treves H."/>
            <person name="Kedem I."/>
            <person name="Shotland Y."/>
            <person name="Kaplan A."/>
        </authorList>
    </citation>
    <scope>NUCLEOTIDE SEQUENCE</scope>
    <source>
        <strain evidence="3">1</strain>
    </source>
</reference>
<dbReference type="PANTHER" id="PTHR45752">
    <property type="entry name" value="LEUCINE-RICH REPEAT-CONTAINING"/>
    <property type="match status" value="1"/>
</dbReference>
<dbReference type="EMBL" id="JADXDR010000151">
    <property type="protein sequence ID" value="KAI7837486.1"/>
    <property type="molecule type" value="Genomic_DNA"/>
</dbReference>
<dbReference type="SUPFAM" id="SSF52058">
    <property type="entry name" value="L domain-like"/>
    <property type="match status" value="1"/>
</dbReference>
<accession>A0AAD5GYK4</accession>
<evidence type="ECO:0000259" key="2">
    <source>
        <dbReference type="Pfam" id="PF00646"/>
    </source>
</evidence>
<evidence type="ECO:0000313" key="4">
    <source>
        <dbReference type="Proteomes" id="UP001205105"/>
    </source>
</evidence>
<dbReference type="InterPro" id="IPR032675">
    <property type="entry name" value="LRR_dom_sf"/>
</dbReference>
<keyword evidence="4" id="KW-1185">Reference proteome</keyword>
<protein>
    <recommendedName>
        <fullName evidence="2">F-box domain-containing protein</fullName>
    </recommendedName>
</protein>
<evidence type="ECO:0000313" key="3">
    <source>
        <dbReference type="EMBL" id="KAI7837486.1"/>
    </source>
</evidence>
<proteinExistence type="predicted"/>
<dbReference type="Proteomes" id="UP001205105">
    <property type="component" value="Unassembled WGS sequence"/>
</dbReference>
<sequence>MPSAATKIADLPVDFLARCLGFLGLEERQRTTLVCRRFAAAACSPELLQELDIPFYRGVPELQSLAAWLARHGQHIRKLRFCEDGGAIPSDEEDSTTEPFATCLQTVCAHGQLEELDAGINAGIHTEWLVAAGSLRRLSLTGTLLLVSPAIAGLTALQSLKLYGALCFEAEAQLPPSLTRLSYWDEFVADDDAELPEMAQLTRLQRLKLGGYCLSPDSMPQLSALAGSLTWLDLRHTECPAASLAALTRLRHLKISTSNTESAPDVGSALPHLTSLTSLVLAATRQSRPVQLPNTLSCLSQLRVCYLQGWHSMAGDGEAPLPAGPWLHSLEWLGAGVDTVLASTAVLRQATRLEHLGLLGSSAAEPAAEPAIDWGSPTAAALFDWLATHPPLRHLSIEHAGRVFQADAFRTWAEQLRSRRPALLVHFPALGWQGETLSGRMYSESRF</sequence>
<name>A0AAD5GYK4_9CHLO</name>
<dbReference type="AlphaFoldDB" id="A0AAD5GYK4"/>
<gene>
    <name evidence="3" type="ORF">COHA_008677</name>
</gene>
<dbReference type="Gene3D" id="3.80.10.10">
    <property type="entry name" value="Ribonuclease Inhibitor"/>
    <property type="match status" value="1"/>
</dbReference>
<feature type="domain" description="F-box" evidence="2">
    <location>
        <begin position="9"/>
        <end position="48"/>
    </location>
</feature>
<dbReference type="GO" id="GO:0005930">
    <property type="term" value="C:axoneme"/>
    <property type="evidence" value="ECO:0007669"/>
    <property type="project" value="UniProtKB-SubCell"/>
</dbReference>
<dbReference type="InterPro" id="IPR036047">
    <property type="entry name" value="F-box-like_dom_sf"/>
</dbReference>
<dbReference type="Pfam" id="PF00646">
    <property type="entry name" value="F-box"/>
    <property type="match status" value="1"/>
</dbReference>
<organism evidence="3 4">
    <name type="scientific">Chlorella ohadii</name>
    <dbReference type="NCBI Taxonomy" id="2649997"/>
    <lineage>
        <taxon>Eukaryota</taxon>
        <taxon>Viridiplantae</taxon>
        <taxon>Chlorophyta</taxon>
        <taxon>core chlorophytes</taxon>
        <taxon>Trebouxiophyceae</taxon>
        <taxon>Chlorellales</taxon>
        <taxon>Chlorellaceae</taxon>
        <taxon>Chlorella clade</taxon>
        <taxon>Chlorella</taxon>
    </lineage>
</organism>
<dbReference type="PANTHER" id="PTHR45752:SF187">
    <property type="entry name" value="LEUCINE-RICH REPEAT AND IQ DOMAIN-CONTAINING PROTEIN 4"/>
    <property type="match status" value="1"/>
</dbReference>
<comment type="caution">
    <text evidence="3">The sequence shown here is derived from an EMBL/GenBank/DDBJ whole genome shotgun (WGS) entry which is preliminary data.</text>
</comment>
<dbReference type="SUPFAM" id="SSF81383">
    <property type="entry name" value="F-box domain"/>
    <property type="match status" value="1"/>
</dbReference>
<evidence type="ECO:0000256" key="1">
    <source>
        <dbReference type="ARBA" id="ARBA00004430"/>
    </source>
</evidence>
<dbReference type="InterPro" id="IPR050715">
    <property type="entry name" value="LRR-SigEffector_domain"/>
</dbReference>
<comment type="subcellular location">
    <subcellularLocation>
        <location evidence="1">Cytoplasm</location>
        <location evidence="1">Cytoskeleton</location>
        <location evidence="1">Cilium axoneme</location>
    </subcellularLocation>
</comment>